<keyword evidence="3" id="KW-1185">Reference proteome</keyword>
<accession>A0A699YV20</accession>
<evidence type="ECO:0000313" key="3">
    <source>
        <dbReference type="Proteomes" id="UP000485058"/>
    </source>
</evidence>
<reference evidence="2 3" key="1">
    <citation type="submission" date="2020-02" db="EMBL/GenBank/DDBJ databases">
        <title>Draft genome sequence of Haematococcus lacustris strain NIES-144.</title>
        <authorList>
            <person name="Morimoto D."/>
            <person name="Nakagawa S."/>
            <person name="Yoshida T."/>
            <person name="Sawayama S."/>
        </authorList>
    </citation>
    <scope>NUCLEOTIDE SEQUENCE [LARGE SCALE GENOMIC DNA]</scope>
    <source>
        <strain evidence="2 3">NIES-144</strain>
    </source>
</reference>
<organism evidence="2 3">
    <name type="scientific">Haematococcus lacustris</name>
    <name type="common">Green alga</name>
    <name type="synonym">Haematococcus pluvialis</name>
    <dbReference type="NCBI Taxonomy" id="44745"/>
    <lineage>
        <taxon>Eukaryota</taxon>
        <taxon>Viridiplantae</taxon>
        <taxon>Chlorophyta</taxon>
        <taxon>core chlorophytes</taxon>
        <taxon>Chlorophyceae</taxon>
        <taxon>CS clade</taxon>
        <taxon>Chlamydomonadales</taxon>
        <taxon>Haematococcaceae</taxon>
        <taxon>Haematococcus</taxon>
    </lineage>
</organism>
<dbReference type="Proteomes" id="UP000485058">
    <property type="component" value="Unassembled WGS sequence"/>
</dbReference>
<name>A0A699YV20_HAELA</name>
<proteinExistence type="predicted"/>
<feature type="region of interest" description="Disordered" evidence="1">
    <location>
        <begin position="1334"/>
        <end position="1381"/>
    </location>
</feature>
<sequence length="1618" mass="171031">HHCGSPEPGAECGLAQAPGRPCEGQLGCAGGTAGAGQGAGFRHGCCEAVRTLTGSATGRGAASGLDGGDLGRAVMTLEFVIDLRLVLQARTLRQQITDLAQKLAGTSSLNAGGLHQLSALVTYLPLVRVQDEPSSPTWCWREVKLQLQPAVLQCLHGLTLPYTVTSGAPGEDGAVQSATLDLPTCLALCTCAAFLTSEPLAASAPGLPGNHLAQATAPGSLPSTEVADQSGSLTLPRQLASEEAGGGDSSPLTQATLQTGILQLPPQVTLALTCALQQLRDFALTPHTKKTDIAAGTTDAGSAGHSALHQQLQALGWAHALTLTLPASPAGASKEQHQAATQDVPLDLPSSAGCVAWPGPIPGKQLAAVLDLQQLAKLQAASHKDYQAELFRLHLRLGEVCHAWCAGEALISLPHQPSGLQWDDDAQQAPPGPWCMQLVIACSQDKAFSDSPQYLPQPGTLAAGCPDGPHCAAPPPSSVPTGGCGPGPGWVLGRVPWRVQGDPGGLLPRCCDLPTVPMEPLTLLHSRPALTEELWANGGSTKPGTTAKTSSPQAFNLQQASGTVSTLLRLAWQGCALHHYTAIEDIDSIEGFLHTTACLLPLLAPTKQPGQDEDWATALSPLGTEPEAVQALRCLMMDQVMSCAVQLALSVQQPGNHNGFSGTAQQGQPQSLGAETVLQVLEAMSGVGLLAPPLLLRHVPDNPLSVAPAPPAATQASAPTTDYQVQQHLEAAARAAELEEGGRERGSAAQLAAWPPSLRDQVQAQLLCSQAWPAGWVSVVDALVGRMCADIAHTPDLLTLPQLAGILRKLQAAGYAPAQGPPCPAGPAQRTPSQLVLQDHAGAAGVRGDEGAALTAGTGPGAGPAGTHAAAGCTCQGEYKDARSWEEVWAVPCLALTTRPSPTGSWPESLTQPRTWGSISSLHPMQIIDYGFHASHMKMVPCNTWLLLRQVITVQAAGFPFIGGRTLQSWTQLLLKQLAACANTLYGWRKEVELLRGSLLMTTAEQLVLGDDIASMDDYTVLACQLTGRCSQYLPASHFFQVLGTLYLVSNLAQHITTFAMAGMILAKEDGAQLSYYNCLAGPPQASSATHMLGIWQDIMQQLEPGRLMQQQALQPFCLIPPSAINSLLRLGLRALGSEHGGSSSSGGAVGAARAAGTLEGGAVGKGHDSFIAMLFNGGPQVVGRYDSFWRASLLYAVAKRHPEAEAGLLQQALERLLVSYNAMSIKAIVMPLEALLVVLEPHLCPASPNTAPAPLPEELPIQQWLMMADWSNFQYPSLTTRWVTDDGSLMSEWRSWGPRQWALLFSLWINCPPFKTLFLDCLVEEQLIMMLTRGTAPRSPPPSSDGSRNGRLTGAQALGGQAQPADEPSMQHSPEAPVDPTGLQEAELALALVRMGLPGNMFERGAPLQPDLQQRLVQWGRWEWYIDLLRYYRLGGLHDNDTIPILTLQFAMEREGTCLEAVHLAGCPQDLHTQLRLPKSWPVSNDSISARQLQFWATPALGTSTEQLRQVFMDTADALQQLPGSAAFGPRFMAAVAGIQSHRRKLCEMYAAPRSGSRSGSSSDPGPPWAGDPSPNSPTAFKRDVSLTLGADFLLGCALTNTTDARLTIDVTQQMIA</sequence>
<protein>
    <submittedName>
        <fullName evidence="2">Uncharacterized protein</fullName>
    </submittedName>
</protein>
<feature type="compositionally biased region" description="Low complexity" evidence="1">
    <location>
        <begin position="1345"/>
        <end position="1364"/>
    </location>
</feature>
<feature type="region of interest" description="Disordered" evidence="1">
    <location>
        <begin position="1553"/>
        <end position="1579"/>
    </location>
</feature>
<evidence type="ECO:0000256" key="1">
    <source>
        <dbReference type="SAM" id="MobiDB-lite"/>
    </source>
</evidence>
<feature type="compositionally biased region" description="Low complexity" evidence="1">
    <location>
        <begin position="1553"/>
        <end position="1565"/>
    </location>
</feature>
<comment type="caution">
    <text evidence="2">The sequence shown here is derived from an EMBL/GenBank/DDBJ whole genome shotgun (WGS) entry which is preliminary data.</text>
</comment>
<feature type="non-terminal residue" evidence="2">
    <location>
        <position position="1618"/>
    </location>
</feature>
<evidence type="ECO:0000313" key="2">
    <source>
        <dbReference type="EMBL" id="GFH13085.1"/>
    </source>
</evidence>
<feature type="non-terminal residue" evidence="2">
    <location>
        <position position="1"/>
    </location>
</feature>
<gene>
    <name evidence="2" type="ORF">HaLaN_08894</name>
</gene>
<dbReference type="EMBL" id="BLLF01000573">
    <property type="protein sequence ID" value="GFH13085.1"/>
    <property type="molecule type" value="Genomic_DNA"/>
</dbReference>